<proteinExistence type="predicted"/>
<comment type="caution">
    <text evidence="1">The sequence shown here is derived from an EMBL/GenBank/DDBJ whole genome shotgun (WGS) entry which is preliminary data.</text>
</comment>
<dbReference type="Proteomes" id="UP000582643">
    <property type="component" value="Unassembled WGS sequence"/>
</dbReference>
<dbReference type="EMBL" id="JACHJY010000023">
    <property type="protein sequence ID" value="MBB4987501.1"/>
    <property type="molecule type" value="Genomic_DNA"/>
</dbReference>
<reference evidence="1 2" key="1">
    <citation type="submission" date="2020-08" db="EMBL/GenBank/DDBJ databases">
        <title>Genomic Encyclopedia of Type Strains, Phase III (KMG-III): the genomes of soil and plant-associated and newly described type strains.</title>
        <authorList>
            <person name="Whitman W."/>
        </authorList>
    </citation>
    <scope>NUCLEOTIDE SEQUENCE [LARGE SCALE GENOMIC DNA]</scope>
    <source>
        <strain evidence="1 2">SFB5A</strain>
    </source>
</reference>
<accession>A0A7W7U9L6</accession>
<evidence type="ECO:0000313" key="2">
    <source>
        <dbReference type="Proteomes" id="UP000582643"/>
    </source>
</evidence>
<gene>
    <name evidence="1" type="ORF">GGE06_008474</name>
</gene>
<keyword evidence="2" id="KW-1185">Reference proteome</keyword>
<name>A0A7W7U9L6_9ACTN</name>
<protein>
    <submittedName>
        <fullName evidence="1">Uncharacterized protein</fullName>
    </submittedName>
</protein>
<organism evidence="1 2">
    <name type="scientific">Streptomyces nymphaeiformis</name>
    <dbReference type="NCBI Taxonomy" id="2663842"/>
    <lineage>
        <taxon>Bacteria</taxon>
        <taxon>Bacillati</taxon>
        <taxon>Actinomycetota</taxon>
        <taxon>Actinomycetes</taxon>
        <taxon>Kitasatosporales</taxon>
        <taxon>Streptomycetaceae</taxon>
        <taxon>Streptomyces</taxon>
    </lineage>
</organism>
<evidence type="ECO:0000313" key="1">
    <source>
        <dbReference type="EMBL" id="MBB4987501.1"/>
    </source>
</evidence>
<sequence length="161" mass="16106">MPDPIVLSGQIITPDIINGLVQPHVQVVAGAFAVPAGASTYTPVAWASTLSGNHAPMWSLAQPTRLIAPSAGVYLIHGGVTWPGALGTSDARGEIRANGSASPSLGTRVGSQRGSAGNMQAAASGTVTLTAGGYVELYLNTQAATAITATVTLGITRISAT</sequence>
<dbReference type="RefSeq" id="WP_184933283.1">
    <property type="nucleotide sequence ID" value="NZ_JACHJY010000023.1"/>
</dbReference>
<dbReference type="AlphaFoldDB" id="A0A7W7U9L6"/>